<evidence type="ECO:0000313" key="2">
    <source>
        <dbReference type="Proteomes" id="UP000325315"/>
    </source>
</evidence>
<protein>
    <submittedName>
        <fullName evidence="1">Integrase</fullName>
    </submittedName>
</protein>
<keyword evidence="2" id="KW-1185">Reference proteome</keyword>
<comment type="caution">
    <text evidence="1">The sequence shown here is derived from an EMBL/GenBank/DDBJ whole genome shotgun (WGS) entry which is preliminary data.</text>
</comment>
<gene>
    <name evidence="1" type="ORF">EPI10_021109</name>
</gene>
<dbReference type="OrthoDB" id="1002204at2759"/>
<sequence length="68" mass="8053">MASYKALYGRKCRTSLYWIDLNENKIHRVDLITEIEEKVKSVFKSITVEEDSSIWSQRKINSAIYQII</sequence>
<accession>A0A5B6WGW7</accession>
<evidence type="ECO:0000313" key="1">
    <source>
        <dbReference type="EMBL" id="KAA3480693.1"/>
    </source>
</evidence>
<reference evidence="2" key="1">
    <citation type="journal article" date="2019" name="Plant Biotechnol. J.">
        <title>Genome sequencing of the Australian wild diploid species Gossypium australe highlights disease resistance and delayed gland morphogenesis.</title>
        <authorList>
            <person name="Cai Y."/>
            <person name="Cai X."/>
            <person name="Wang Q."/>
            <person name="Wang P."/>
            <person name="Zhang Y."/>
            <person name="Cai C."/>
            <person name="Xu Y."/>
            <person name="Wang K."/>
            <person name="Zhou Z."/>
            <person name="Wang C."/>
            <person name="Geng S."/>
            <person name="Li B."/>
            <person name="Dong Q."/>
            <person name="Hou Y."/>
            <person name="Wang H."/>
            <person name="Ai P."/>
            <person name="Liu Z."/>
            <person name="Yi F."/>
            <person name="Sun M."/>
            <person name="An G."/>
            <person name="Cheng J."/>
            <person name="Zhang Y."/>
            <person name="Shi Q."/>
            <person name="Xie Y."/>
            <person name="Shi X."/>
            <person name="Chang Y."/>
            <person name="Huang F."/>
            <person name="Chen Y."/>
            <person name="Hong S."/>
            <person name="Mi L."/>
            <person name="Sun Q."/>
            <person name="Zhang L."/>
            <person name="Zhou B."/>
            <person name="Peng R."/>
            <person name="Zhang X."/>
            <person name="Liu F."/>
        </authorList>
    </citation>
    <scope>NUCLEOTIDE SEQUENCE [LARGE SCALE GENOMIC DNA]</scope>
    <source>
        <strain evidence="2">cv. PA1801</strain>
    </source>
</reference>
<proteinExistence type="predicted"/>
<dbReference type="Proteomes" id="UP000325315">
    <property type="component" value="Unassembled WGS sequence"/>
</dbReference>
<dbReference type="AlphaFoldDB" id="A0A5B6WGW7"/>
<organism evidence="1 2">
    <name type="scientific">Gossypium australe</name>
    <dbReference type="NCBI Taxonomy" id="47621"/>
    <lineage>
        <taxon>Eukaryota</taxon>
        <taxon>Viridiplantae</taxon>
        <taxon>Streptophyta</taxon>
        <taxon>Embryophyta</taxon>
        <taxon>Tracheophyta</taxon>
        <taxon>Spermatophyta</taxon>
        <taxon>Magnoliopsida</taxon>
        <taxon>eudicotyledons</taxon>
        <taxon>Gunneridae</taxon>
        <taxon>Pentapetalae</taxon>
        <taxon>rosids</taxon>
        <taxon>malvids</taxon>
        <taxon>Malvales</taxon>
        <taxon>Malvaceae</taxon>
        <taxon>Malvoideae</taxon>
        <taxon>Gossypium</taxon>
    </lineage>
</organism>
<dbReference type="EMBL" id="SMMG02000003">
    <property type="protein sequence ID" value="KAA3480693.1"/>
    <property type="molecule type" value="Genomic_DNA"/>
</dbReference>
<name>A0A5B6WGW7_9ROSI</name>